<dbReference type="GO" id="GO:0003743">
    <property type="term" value="F:translation initiation factor activity"/>
    <property type="evidence" value="ECO:0007669"/>
    <property type="project" value="UniProtKB-KW"/>
</dbReference>
<dbReference type="OrthoDB" id="10250549at2759"/>
<evidence type="ECO:0000256" key="3">
    <source>
        <dbReference type="ARBA" id="ARBA00022490"/>
    </source>
</evidence>
<reference evidence="10" key="1">
    <citation type="journal article" date="2021" name="IMA Fungus">
        <title>Genomic characterization of three marine fungi, including Emericellopsis atlantica sp. nov. with signatures of a generalist lifestyle and marine biomass degradation.</title>
        <authorList>
            <person name="Hagestad O.C."/>
            <person name="Hou L."/>
            <person name="Andersen J.H."/>
            <person name="Hansen E.H."/>
            <person name="Altermark B."/>
            <person name="Li C."/>
            <person name="Kuhnert E."/>
            <person name="Cox R.J."/>
            <person name="Crous P.W."/>
            <person name="Spatafora J.W."/>
            <person name="Lail K."/>
            <person name="Amirebrahimi M."/>
            <person name="Lipzen A."/>
            <person name="Pangilinan J."/>
            <person name="Andreopoulos W."/>
            <person name="Hayes R.D."/>
            <person name="Ng V."/>
            <person name="Grigoriev I.V."/>
            <person name="Jackson S.A."/>
            <person name="Sutton T.D.S."/>
            <person name="Dobson A.D.W."/>
            <person name="Rama T."/>
        </authorList>
    </citation>
    <scope>NUCLEOTIDE SEQUENCE</scope>
    <source>
        <strain evidence="10">TRa3180A</strain>
    </source>
</reference>
<dbReference type="GO" id="GO:0005851">
    <property type="term" value="C:eukaryotic translation initiation factor 2B complex"/>
    <property type="evidence" value="ECO:0007669"/>
    <property type="project" value="TreeGrafter"/>
</dbReference>
<comment type="similarity">
    <text evidence="2">Belongs to the eIF-2B gamma/epsilon subunits family.</text>
</comment>
<dbReference type="Gene3D" id="3.90.550.10">
    <property type="entry name" value="Spore Coat Polysaccharide Biosynthesis Protein SpsA, Chain A"/>
    <property type="match status" value="1"/>
</dbReference>
<dbReference type="GO" id="GO:0005085">
    <property type="term" value="F:guanyl-nucleotide exchange factor activity"/>
    <property type="evidence" value="ECO:0007669"/>
    <property type="project" value="TreeGrafter"/>
</dbReference>
<keyword evidence="11" id="KW-1185">Reference proteome</keyword>
<evidence type="ECO:0000256" key="6">
    <source>
        <dbReference type="ARBA" id="ARBA00044196"/>
    </source>
</evidence>
<evidence type="ECO:0000256" key="5">
    <source>
        <dbReference type="ARBA" id="ARBA00022917"/>
    </source>
</evidence>
<dbReference type="InterPro" id="IPR029044">
    <property type="entry name" value="Nucleotide-diphossugar_trans"/>
</dbReference>
<evidence type="ECO:0000256" key="4">
    <source>
        <dbReference type="ARBA" id="ARBA00022540"/>
    </source>
</evidence>
<dbReference type="SUPFAM" id="SSF53448">
    <property type="entry name" value="Nucleotide-diphospho-sugar transferases"/>
    <property type="match status" value="1"/>
</dbReference>
<dbReference type="GO" id="GO:0005829">
    <property type="term" value="C:cytosol"/>
    <property type="evidence" value="ECO:0007669"/>
    <property type="project" value="UniProtKB-SubCell"/>
</dbReference>
<organism evidence="10 11">
    <name type="scientific">Calycina marina</name>
    <dbReference type="NCBI Taxonomy" id="1763456"/>
    <lineage>
        <taxon>Eukaryota</taxon>
        <taxon>Fungi</taxon>
        <taxon>Dikarya</taxon>
        <taxon>Ascomycota</taxon>
        <taxon>Pezizomycotina</taxon>
        <taxon>Leotiomycetes</taxon>
        <taxon>Helotiales</taxon>
        <taxon>Pezizellaceae</taxon>
        <taxon>Calycina</taxon>
    </lineage>
</organism>
<evidence type="ECO:0000259" key="9">
    <source>
        <dbReference type="Pfam" id="PF25087"/>
    </source>
</evidence>
<dbReference type="InterPro" id="IPR051960">
    <property type="entry name" value="eIF2B_gamma"/>
</dbReference>
<evidence type="ECO:0000256" key="1">
    <source>
        <dbReference type="ARBA" id="ARBA00004514"/>
    </source>
</evidence>
<protein>
    <recommendedName>
        <fullName evidence="6">Translation initiation factor eIF2B subunit gamma</fullName>
    </recommendedName>
    <alternativeName>
        <fullName evidence="7">eIF2B GDP-GTP exchange factor subunit gamma</fullName>
    </alternativeName>
</protein>
<evidence type="ECO:0000256" key="2">
    <source>
        <dbReference type="ARBA" id="ARBA00007878"/>
    </source>
</evidence>
<dbReference type="AlphaFoldDB" id="A0A9P7Z2S0"/>
<accession>A0A9P7Z2S0</accession>
<evidence type="ECO:0000313" key="11">
    <source>
        <dbReference type="Proteomes" id="UP000887226"/>
    </source>
</evidence>
<keyword evidence="5" id="KW-0648">Protein biosynthesis</keyword>
<dbReference type="CDD" id="cd04652">
    <property type="entry name" value="LbH_eIF2B_gamma_C"/>
    <property type="match status" value="1"/>
</dbReference>
<dbReference type="Proteomes" id="UP000887226">
    <property type="component" value="Unassembled WGS sequence"/>
</dbReference>
<keyword evidence="4 10" id="KW-0396">Initiation factor</keyword>
<comment type="subcellular location">
    <subcellularLocation>
        <location evidence="1">Cytoplasm</location>
        <location evidence="1">Cytosol</location>
    </subcellularLocation>
</comment>
<evidence type="ECO:0000313" key="10">
    <source>
        <dbReference type="EMBL" id="KAG9244359.1"/>
    </source>
</evidence>
<dbReference type="Pfam" id="PF25087">
    <property type="entry name" value="GMPPB_C"/>
    <property type="match status" value="1"/>
</dbReference>
<name>A0A9P7Z2S0_9HELO</name>
<dbReference type="PANTHER" id="PTHR45989:SF1">
    <property type="entry name" value="TRANSLATION INITIATION FACTOR EIF-2B SUBUNIT GAMMA"/>
    <property type="match status" value="1"/>
</dbReference>
<evidence type="ECO:0000256" key="7">
    <source>
        <dbReference type="ARBA" id="ARBA00044229"/>
    </source>
</evidence>
<comment type="caution">
    <text evidence="10">The sequence shown here is derived from an EMBL/GenBank/DDBJ whole genome shotgun (WGS) entry which is preliminary data.</text>
</comment>
<keyword evidence="3" id="KW-0963">Cytoplasm</keyword>
<feature type="domain" description="Mannose-1-phosphate guanyltransferase C-terminal" evidence="9">
    <location>
        <begin position="417"/>
        <end position="483"/>
    </location>
</feature>
<gene>
    <name evidence="10" type="ORF">BJ878DRAFT_575776</name>
</gene>
<sequence length="535" mass="58017">MAIQTHAAMSEDAGTTPFQAIILCGPGSSFPTFTTNADQNPKALLPIANRPMVWYAIDFCRRMLITDITLVVPPSSASAINTALKTNPQFHMTNVPMPSLLAPKGLDFDTRTAQILRLPEVRAIIKRNFMVLPCDLVCELGGETFLDLWAVQACRPGGRGNTGGLGVFYDTNVEPVVKGEETSFIATSALGSQVHSSVHFPLLKHVSNLVYSVPTDTLDDIIEAKKFLPIRHSLLQAHPRVRMLGSHRDAHIYLFPSWVLDMINTNDRIESIDEDLIGWWAKTDWQKGLGEKLGLPKVLGLEAATTEEENVAKPMKVDFDALCSTNVTNVDPSEEEQPKLATPPLLAYVHPSQPTVGAPIPLIRRVDTGPLLLSVSLQLAKIEAIEVAGKASSPLAHHSKVAYPEGIAARTTISRADCLLAENVIVEEKTSIKESVIGANCTIRTGAKLLRCLLMDGVVVGKNCKLTGCILGKRSKIGDDTILLDCEVQENLAVTARTEDKNTRLMSSAGMEITEEEMDNIVDDGAAVDDDSGLT</sequence>
<dbReference type="GO" id="GO:0002183">
    <property type="term" value="P:cytoplasmic translational initiation"/>
    <property type="evidence" value="ECO:0007669"/>
    <property type="project" value="TreeGrafter"/>
</dbReference>
<dbReference type="PANTHER" id="PTHR45989">
    <property type="entry name" value="TRANSLATION INITIATION FACTOR EIF-2B SUBUNIT GAMMA"/>
    <property type="match status" value="1"/>
</dbReference>
<proteinExistence type="inferred from homology"/>
<evidence type="ECO:0000256" key="8">
    <source>
        <dbReference type="ARBA" id="ARBA00046432"/>
    </source>
</evidence>
<comment type="subunit">
    <text evidence="8">Component of the translation initiation factor 2B (eIF2B) complex which is a heterodecamer of two sets of five different subunits: alpha, beta, gamma, delta and epsilon. Subunits alpha, beta and delta comprise a regulatory subcomplex and subunits epsilon and gamma comprise a catalytic subcomplex. Within the complex, the hexameric regulatory complex resides at the center, with the two heterodimeric catalytic subcomplexes bound on opposite sides.</text>
</comment>
<dbReference type="Gene3D" id="2.160.10.10">
    <property type="entry name" value="Hexapeptide repeat proteins"/>
    <property type="match status" value="1"/>
</dbReference>
<dbReference type="EMBL" id="MU253911">
    <property type="protein sequence ID" value="KAG9244359.1"/>
    <property type="molecule type" value="Genomic_DNA"/>
</dbReference>
<dbReference type="InterPro" id="IPR056729">
    <property type="entry name" value="GMPPB_C"/>
</dbReference>